<feature type="compositionally biased region" description="Polar residues" evidence="1">
    <location>
        <begin position="656"/>
        <end position="667"/>
    </location>
</feature>
<protein>
    <submittedName>
        <fullName evidence="3">Uncharacterized protein LOC109482362</fullName>
    </submittedName>
</protein>
<evidence type="ECO:0000313" key="2">
    <source>
        <dbReference type="Proteomes" id="UP000515135"/>
    </source>
</evidence>
<proteinExistence type="predicted"/>
<feature type="compositionally biased region" description="Basic and acidic residues" evidence="1">
    <location>
        <begin position="785"/>
        <end position="795"/>
    </location>
</feature>
<organism evidence="2 3">
    <name type="scientific">Branchiostoma belcheri</name>
    <name type="common">Amphioxus</name>
    <dbReference type="NCBI Taxonomy" id="7741"/>
    <lineage>
        <taxon>Eukaryota</taxon>
        <taxon>Metazoa</taxon>
        <taxon>Chordata</taxon>
        <taxon>Cephalochordata</taxon>
        <taxon>Leptocardii</taxon>
        <taxon>Amphioxiformes</taxon>
        <taxon>Branchiostomatidae</taxon>
        <taxon>Branchiostoma</taxon>
    </lineage>
</organism>
<keyword evidence="2" id="KW-1185">Reference proteome</keyword>
<feature type="region of interest" description="Disordered" evidence="1">
    <location>
        <begin position="325"/>
        <end position="367"/>
    </location>
</feature>
<feature type="compositionally biased region" description="Basic and acidic residues" evidence="1">
    <location>
        <begin position="644"/>
        <end position="654"/>
    </location>
</feature>
<gene>
    <name evidence="3" type="primary">LOC109482362</name>
</gene>
<feature type="compositionally biased region" description="Basic and acidic residues" evidence="1">
    <location>
        <begin position="581"/>
        <end position="614"/>
    </location>
</feature>
<evidence type="ECO:0000313" key="3">
    <source>
        <dbReference type="RefSeq" id="XP_019640613.1"/>
    </source>
</evidence>
<dbReference type="Proteomes" id="UP000515135">
    <property type="component" value="Unplaced"/>
</dbReference>
<feature type="region of interest" description="Disordered" evidence="1">
    <location>
        <begin position="556"/>
        <end position="795"/>
    </location>
</feature>
<feature type="compositionally biased region" description="Polar residues" evidence="1">
    <location>
        <begin position="563"/>
        <end position="576"/>
    </location>
</feature>
<feature type="region of interest" description="Disordered" evidence="1">
    <location>
        <begin position="56"/>
        <end position="109"/>
    </location>
</feature>
<dbReference type="OrthoDB" id="10491822at2759"/>
<name>A0A6P4ZUQ0_BRABE</name>
<feature type="region of interest" description="Disordered" evidence="1">
    <location>
        <begin position="387"/>
        <end position="437"/>
    </location>
</feature>
<feature type="compositionally biased region" description="Low complexity" evidence="1">
    <location>
        <begin position="337"/>
        <end position="350"/>
    </location>
</feature>
<dbReference type="GeneID" id="109482362"/>
<feature type="compositionally biased region" description="Basic and acidic residues" evidence="1">
    <location>
        <begin position="81"/>
        <end position="91"/>
    </location>
</feature>
<accession>A0A6P4ZUQ0</accession>
<feature type="compositionally biased region" description="Basic and acidic residues" evidence="1">
    <location>
        <begin position="467"/>
        <end position="478"/>
    </location>
</feature>
<reference evidence="3" key="1">
    <citation type="submission" date="2025-08" db="UniProtKB">
        <authorList>
            <consortium name="RefSeq"/>
        </authorList>
    </citation>
    <scope>IDENTIFICATION</scope>
    <source>
        <tissue evidence="3">Gonad</tissue>
    </source>
</reference>
<dbReference type="KEGG" id="bbel:109482362"/>
<evidence type="ECO:0000256" key="1">
    <source>
        <dbReference type="SAM" id="MobiDB-lite"/>
    </source>
</evidence>
<feature type="compositionally biased region" description="Polar residues" evidence="1">
    <location>
        <begin position="398"/>
        <end position="421"/>
    </location>
</feature>
<feature type="region of interest" description="Disordered" evidence="1">
    <location>
        <begin position="464"/>
        <end position="539"/>
    </location>
</feature>
<sequence>MAPTKEGNSKGNYQFVRRDGQLLRGEEAEEESANVFAEEVIKEIKDKQREENRLLRFRHPAFGKDISSVSQDTDGVPTRHSTKDDDGEEKKTSRKRNTSAHAVRKRVLSAEKDSVSTEVDDQAKAFATGLNLAALTADVDMASLTFSPQATAAATGLEGTVLTAQAHGGTVETDVQAKADVKGAEVVAGNVDARAVDEHLFVGAEALVSGADVKVGNASVAAVKMEHRAGATFEAKGIEVKAMNVDAAGVRQEQDVGVYVGAKAVEVSAMNARVSGAENKVEARAGVELALLKVGGFNQESDTVNHAPMLDFTLLDLRVPGKGTGATTVRAGGGAGSSSNSGTNKGSSNDGTHKNGEMSKTIEGPVAGGNCGNGTGLAAAGAKAQSNNDGLNVNGNNTKVSPTASGNTETRGNGSNTGGKSETTEEKVGTSEAKSSLKANDVQLRPVVPKGKIAPQAIHVIPTSVIDETRQDGEDKTSGRKNRAVISQNDVSSRVPRVDGLGRTPTLRHTVTGAAVAKGSVGHQRGGRGRTGGNSRLQGVAVTEDDGLTLRELHQHGRPHQLPSITRDTPQTQSSNRRGKMRPDGDRLKEKTNRDDASARHSAREKQRLPDQRTTKPLTANRGRRTPASPQPKFPQTTGKQHLARTDRTHRGEIEPQTTTRKGQTNGRHTRLDEIRTPARRTPGNDARKGASKSAAKGKRNPENSAAREKLPPLTFNDRVLNKVTSEAGPMPARSQPPRPTSRRRSASKFQALDREALRNRLLQKYAPSQSAAAFDKTGTASTSSKREDKAEETVVVKKKPTGLNKNIHGFDTLGMETSKGVKRLGRNIHGFGS</sequence>
<feature type="compositionally biased region" description="Basic and acidic residues" evidence="1">
    <location>
        <begin position="700"/>
        <end position="711"/>
    </location>
</feature>
<feature type="compositionally biased region" description="Basic residues" evidence="1">
    <location>
        <begin position="92"/>
        <end position="107"/>
    </location>
</feature>
<feature type="compositionally biased region" description="Low complexity" evidence="1">
    <location>
        <begin position="387"/>
        <end position="397"/>
    </location>
</feature>
<dbReference type="AlphaFoldDB" id="A0A6P4ZUQ0"/>
<dbReference type="RefSeq" id="XP_019640613.1">
    <property type="nucleotide sequence ID" value="XM_019785054.1"/>
</dbReference>